<reference evidence="2 3" key="2">
    <citation type="submission" date="2018-03" db="EMBL/GenBank/DDBJ databases">
        <authorList>
            <person name="Keele B.F."/>
        </authorList>
    </citation>
    <scope>NUCLEOTIDE SEQUENCE [LARGE SCALE GENOMIC DNA]</scope>
    <source>
        <strain evidence="2 3">CCALA 016</strain>
    </source>
</reference>
<name>A0A2T1LW60_9CHRO</name>
<gene>
    <name evidence="2" type="ORF">C7H19_14190</name>
</gene>
<evidence type="ECO:0000256" key="1">
    <source>
        <dbReference type="SAM" id="MobiDB-lite"/>
    </source>
</evidence>
<feature type="region of interest" description="Disordered" evidence="1">
    <location>
        <begin position="107"/>
        <end position="138"/>
    </location>
</feature>
<protein>
    <submittedName>
        <fullName evidence="2">DUF721 domain-containing protein</fullName>
    </submittedName>
</protein>
<sequence>MSFKSVEEILNFVTSSPGWETYQQYCHLLECWRKLVSPQVSRHTRPIYISRQILWVATSSAAWAQNMSLQRYSLLKRLNPMLDDPLEDIRFSSALWHNISQSTADETIKVTSSQQHPSYVPPDLISNEKDASSNSDRSVTSFDSWIEKMRLRAQKLPPCPLCQSPTPVGELQRWNCCGFCANRPKPS</sequence>
<dbReference type="RefSeq" id="WP_106457538.1">
    <property type="nucleotide sequence ID" value="NZ_PXOH01000015.1"/>
</dbReference>
<evidence type="ECO:0000313" key="3">
    <source>
        <dbReference type="Proteomes" id="UP000239001"/>
    </source>
</evidence>
<dbReference type="AlphaFoldDB" id="A0A2T1LW60"/>
<keyword evidence="3" id="KW-1185">Reference proteome</keyword>
<accession>A0A2T1LW60</accession>
<dbReference type="EMBL" id="PXOH01000015">
    <property type="protein sequence ID" value="PSF36144.1"/>
    <property type="molecule type" value="Genomic_DNA"/>
</dbReference>
<dbReference type="OrthoDB" id="511752at2"/>
<dbReference type="InterPro" id="IPR007922">
    <property type="entry name" value="DciA-like"/>
</dbReference>
<reference evidence="2 3" key="1">
    <citation type="submission" date="2018-03" db="EMBL/GenBank/DDBJ databases">
        <title>The ancient ancestry and fast evolution of plastids.</title>
        <authorList>
            <person name="Moore K.R."/>
            <person name="Magnabosco C."/>
            <person name="Momper L."/>
            <person name="Gold D.A."/>
            <person name="Bosak T."/>
            <person name="Fournier G.P."/>
        </authorList>
    </citation>
    <scope>NUCLEOTIDE SEQUENCE [LARGE SCALE GENOMIC DNA]</scope>
    <source>
        <strain evidence="2 3">CCALA 016</strain>
    </source>
</reference>
<dbReference type="PANTHER" id="PTHR36456">
    <property type="entry name" value="UPF0232 PROTEIN SCO3875"/>
    <property type="match status" value="1"/>
</dbReference>
<dbReference type="Proteomes" id="UP000239001">
    <property type="component" value="Unassembled WGS sequence"/>
</dbReference>
<feature type="compositionally biased region" description="Polar residues" evidence="1">
    <location>
        <begin position="107"/>
        <end position="117"/>
    </location>
</feature>
<evidence type="ECO:0000313" key="2">
    <source>
        <dbReference type="EMBL" id="PSF36144.1"/>
    </source>
</evidence>
<proteinExistence type="predicted"/>
<organism evidence="2 3">
    <name type="scientific">Aphanothece hegewaldii CCALA 016</name>
    <dbReference type="NCBI Taxonomy" id="2107694"/>
    <lineage>
        <taxon>Bacteria</taxon>
        <taxon>Bacillati</taxon>
        <taxon>Cyanobacteriota</taxon>
        <taxon>Cyanophyceae</taxon>
        <taxon>Oscillatoriophycideae</taxon>
        <taxon>Chroococcales</taxon>
        <taxon>Aphanothecaceae</taxon>
        <taxon>Aphanothece</taxon>
    </lineage>
</organism>
<dbReference type="Pfam" id="PF05258">
    <property type="entry name" value="DciA"/>
    <property type="match status" value="1"/>
</dbReference>
<comment type="caution">
    <text evidence="2">The sequence shown here is derived from an EMBL/GenBank/DDBJ whole genome shotgun (WGS) entry which is preliminary data.</text>
</comment>
<dbReference type="PANTHER" id="PTHR36456:SF1">
    <property type="entry name" value="UPF0232 PROTEIN SCO3875"/>
    <property type="match status" value="1"/>
</dbReference>